<dbReference type="EMBL" id="CAUOFW020004303">
    <property type="protein sequence ID" value="CAK9165032.1"/>
    <property type="molecule type" value="Genomic_DNA"/>
</dbReference>
<keyword evidence="2" id="KW-1185">Reference proteome</keyword>
<accession>A0ABC8T6T0</accession>
<name>A0ABC8T6T0_9AQUA</name>
<gene>
    <name evidence="1" type="ORF">ILEXP_LOCUS34175</name>
</gene>
<proteinExistence type="predicted"/>
<sequence>MEGPAYLHGEALLIQGTKTRFVILQASSLLPNPSSITKLREYIGFEGIVSALETDQENGIQGDRS</sequence>
<evidence type="ECO:0000313" key="2">
    <source>
        <dbReference type="Proteomes" id="UP001642360"/>
    </source>
</evidence>
<reference evidence="1 2" key="1">
    <citation type="submission" date="2024-02" db="EMBL/GenBank/DDBJ databases">
        <authorList>
            <person name="Vignale AGUSTIN F."/>
            <person name="Sosa J E."/>
            <person name="Modenutti C."/>
        </authorList>
    </citation>
    <scope>NUCLEOTIDE SEQUENCE [LARGE SCALE GENOMIC DNA]</scope>
</reference>
<dbReference type="Proteomes" id="UP001642360">
    <property type="component" value="Unassembled WGS sequence"/>
</dbReference>
<protein>
    <submittedName>
        <fullName evidence="1">Uncharacterized protein</fullName>
    </submittedName>
</protein>
<dbReference type="AlphaFoldDB" id="A0ABC8T6T0"/>
<comment type="caution">
    <text evidence="1">The sequence shown here is derived from an EMBL/GenBank/DDBJ whole genome shotgun (WGS) entry which is preliminary data.</text>
</comment>
<evidence type="ECO:0000313" key="1">
    <source>
        <dbReference type="EMBL" id="CAK9165032.1"/>
    </source>
</evidence>
<organism evidence="1 2">
    <name type="scientific">Ilex paraguariensis</name>
    <name type="common">yerba mate</name>
    <dbReference type="NCBI Taxonomy" id="185542"/>
    <lineage>
        <taxon>Eukaryota</taxon>
        <taxon>Viridiplantae</taxon>
        <taxon>Streptophyta</taxon>
        <taxon>Embryophyta</taxon>
        <taxon>Tracheophyta</taxon>
        <taxon>Spermatophyta</taxon>
        <taxon>Magnoliopsida</taxon>
        <taxon>eudicotyledons</taxon>
        <taxon>Gunneridae</taxon>
        <taxon>Pentapetalae</taxon>
        <taxon>asterids</taxon>
        <taxon>campanulids</taxon>
        <taxon>Aquifoliales</taxon>
        <taxon>Aquifoliaceae</taxon>
        <taxon>Ilex</taxon>
    </lineage>
</organism>